<dbReference type="Proteomes" id="UP000318801">
    <property type="component" value="Unassembled WGS sequence"/>
</dbReference>
<organism evidence="1 2">
    <name type="scientific">Martelella alba</name>
    <dbReference type="NCBI Taxonomy" id="2590451"/>
    <lineage>
        <taxon>Bacteria</taxon>
        <taxon>Pseudomonadati</taxon>
        <taxon>Pseudomonadota</taxon>
        <taxon>Alphaproteobacteria</taxon>
        <taxon>Hyphomicrobiales</taxon>
        <taxon>Aurantimonadaceae</taxon>
        <taxon>Martelella</taxon>
    </lineage>
</organism>
<accession>A0A506UB27</accession>
<dbReference type="AlphaFoldDB" id="A0A506UB27"/>
<reference evidence="1 2" key="1">
    <citation type="submission" date="2019-06" db="EMBL/GenBank/DDBJ databases">
        <authorList>
            <person name="Li M."/>
        </authorList>
    </citation>
    <scope>NUCLEOTIDE SEQUENCE [LARGE SCALE GENOMIC DNA]</scope>
    <source>
        <strain evidence="1 2">BGMRC2036</strain>
    </source>
</reference>
<dbReference type="InterPro" id="IPR045499">
    <property type="entry name" value="DUF6492"/>
</dbReference>
<protein>
    <submittedName>
        <fullName evidence="1">Uncharacterized protein</fullName>
    </submittedName>
</protein>
<gene>
    <name evidence="1" type="ORF">FJU08_11445</name>
</gene>
<proteinExistence type="predicted"/>
<dbReference type="OrthoDB" id="571298at2"/>
<comment type="caution">
    <text evidence="1">The sequence shown here is derived from an EMBL/GenBank/DDBJ whole genome shotgun (WGS) entry which is preliminary data.</text>
</comment>
<evidence type="ECO:0000313" key="2">
    <source>
        <dbReference type="Proteomes" id="UP000318801"/>
    </source>
</evidence>
<dbReference type="EMBL" id="VHLG01000005">
    <property type="protein sequence ID" value="TPW30576.1"/>
    <property type="molecule type" value="Genomic_DNA"/>
</dbReference>
<evidence type="ECO:0000313" key="1">
    <source>
        <dbReference type="EMBL" id="TPW30576.1"/>
    </source>
</evidence>
<name>A0A506UB27_9HYPH</name>
<keyword evidence="2" id="KW-1185">Reference proteome</keyword>
<dbReference type="RefSeq" id="WP_141149147.1">
    <property type="nucleotide sequence ID" value="NZ_VHLG01000005.1"/>
</dbReference>
<dbReference type="Pfam" id="PF20102">
    <property type="entry name" value="DUF6492"/>
    <property type="match status" value="1"/>
</dbReference>
<sequence length="281" mass="32323">MIDTLVSVCSARDIKVWRFTAKMAIKYIKARRYCVIVPDDAVELFRQESPEAYDVIAEGPIAAPYLDMLRDAVTDAGSKRFGWYLQQLLKISFSARCDDDALVVIWDADTVPLAPLDFTDEAGRLLIYKSDEFHQPYFDNIERLTGMKRRVSHSFIAQCLPFRAVWLKTLLSDIAQGSGGLNPEQAIIHSIDFRENSGFSEYELIGTYMDAHHRAAMAYSNRRWTRDGYRLFVKPEFTQSRAARLINRGYDFVAFEGWNKPGRSQRRRRRILLTAARAFLG</sequence>